<dbReference type="KEGG" id="hch:HCH_00689"/>
<reference evidence="1 2" key="1">
    <citation type="journal article" date="2005" name="Nucleic Acids Res.">
        <title>Genomic blueprint of Hahella chejuensis, a marine microbe producing an algicidal agent.</title>
        <authorList>
            <person name="Jeong H."/>
            <person name="Yim J.H."/>
            <person name="Lee C."/>
            <person name="Choi S.-H."/>
            <person name="Park Y.K."/>
            <person name="Yoon S.H."/>
            <person name="Hur C.-G."/>
            <person name="Kang H.-Y."/>
            <person name="Kim D."/>
            <person name="Lee H.H."/>
            <person name="Park K.H."/>
            <person name="Park S.-H."/>
            <person name="Park H.-S."/>
            <person name="Lee H.K."/>
            <person name="Oh T.K."/>
            <person name="Kim J.F."/>
        </authorList>
    </citation>
    <scope>NUCLEOTIDE SEQUENCE [LARGE SCALE GENOMIC DNA]</scope>
    <source>
        <strain evidence="1 2">KCTC 2396</strain>
    </source>
</reference>
<evidence type="ECO:0000313" key="1">
    <source>
        <dbReference type="EMBL" id="ABC27588.1"/>
    </source>
</evidence>
<sequence>MFHGYFSFSFFNDSIDCIQRRADVFAWLPEPETQKVCRFDEALGTR</sequence>
<evidence type="ECO:0000313" key="2">
    <source>
        <dbReference type="Proteomes" id="UP000000238"/>
    </source>
</evidence>
<proteinExistence type="predicted"/>
<gene>
    <name evidence="1" type="ordered locus">HCH_00689</name>
</gene>
<accession>Q2SP36</accession>
<dbReference type="STRING" id="349521.HCH_00689"/>
<dbReference type="AlphaFoldDB" id="Q2SP36"/>
<dbReference type="Proteomes" id="UP000000238">
    <property type="component" value="Chromosome"/>
</dbReference>
<dbReference type="EMBL" id="CP000155">
    <property type="protein sequence ID" value="ABC27588.1"/>
    <property type="molecule type" value="Genomic_DNA"/>
</dbReference>
<dbReference type="HOGENOM" id="CLU_3184354_0_0_6"/>
<keyword evidence="2" id="KW-1185">Reference proteome</keyword>
<organism evidence="1 2">
    <name type="scientific">Hahella chejuensis (strain KCTC 2396)</name>
    <dbReference type="NCBI Taxonomy" id="349521"/>
    <lineage>
        <taxon>Bacteria</taxon>
        <taxon>Pseudomonadati</taxon>
        <taxon>Pseudomonadota</taxon>
        <taxon>Gammaproteobacteria</taxon>
        <taxon>Oceanospirillales</taxon>
        <taxon>Hahellaceae</taxon>
        <taxon>Hahella</taxon>
    </lineage>
</organism>
<protein>
    <submittedName>
        <fullName evidence="1">Uncharacterized protein</fullName>
    </submittedName>
</protein>
<name>Q2SP36_HAHCH</name>